<comment type="caution">
    <text evidence="10">The sequence shown here is derived from an EMBL/GenBank/DDBJ whole genome shotgun (WGS) entry which is preliminary data.</text>
</comment>
<evidence type="ECO:0000256" key="1">
    <source>
        <dbReference type="ARBA" id="ARBA00008894"/>
    </source>
</evidence>
<feature type="domain" description="Disease resistance protein At4g27190-like leucine-rich repeats" evidence="8">
    <location>
        <begin position="824"/>
        <end position="914"/>
    </location>
</feature>
<feature type="domain" description="Disease resistance protein winged helix" evidence="9">
    <location>
        <begin position="401"/>
        <end position="471"/>
    </location>
</feature>
<organism evidence="10 11">
    <name type="scientific">Trema orientale</name>
    <name type="common">Charcoal tree</name>
    <name type="synonym">Celtis orientalis</name>
    <dbReference type="NCBI Taxonomy" id="63057"/>
    <lineage>
        <taxon>Eukaryota</taxon>
        <taxon>Viridiplantae</taxon>
        <taxon>Streptophyta</taxon>
        <taxon>Embryophyta</taxon>
        <taxon>Tracheophyta</taxon>
        <taxon>Spermatophyta</taxon>
        <taxon>Magnoliopsida</taxon>
        <taxon>eudicotyledons</taxon>
        <taxon>Gunneridae</taxon>
        <taxon>Pentapetalae</taxon>
        <taxon>rosids</taxon>
        <taxon>fabids</taxon>
        <taxon>Rosales</taxon>
        <taxon>Cannabaceae</taxon>
        <taxon>Trema</taxon>
    </lineage>
</organism>
<dbReference type="FunFam" id="1.10.10.10:FF:000322">
    <property type="entry name" value="Probable disease resistance protein At1g63360"/>
    <property type="match status" value="1"/>
</dbReference>
<evidence type="ECO:0000259" key="7">
    <source>
        <dbReference type="Pfam" id="PF00931"/>
    </source>
</evidence>
<evidence type="ECO:0000256" key="5">
    <source>
        <dbReference type="ARBA" id="ARBA00022840"/>
    </source>
</evidence>
<evidence type="ECO:0000256" key="3">
    <source>
        <dbReference type="ARBA" id="ARBA00022741"/>
    </source>
</evidence>
<sequence>MESAAGAVVEVTKCVSTPIGKYWKYHNGIYENMDTLKQRLEELNCRKRDIESRLNIELIPGGTMLKNEVELWLGRIEKINVEIKTIEEKVEKVKFFSRASLGRNVIQRTEEVKELHKSGEFPNSLVISLPKHGDVLPTTALGAGETTFKRKMEEIWSCLMNDEVTKIGVYGMGGIGKTTALEHINNLLLERKEKFDNVIWVTVSKDSNKINLQDKIARMLSLDITKYEDEIIRAAELLAGFDKKKRYVLILDDLWESCSLKDVGIPEPTRQNGCKLVVTTRSLDVCLSMSCKAIPMRLLSEDEALNLFLDVVQDRSLLSSPKFDEIVKAVVQECAGLPLAVVTIAGSLKGVVDFNEWEIALEDLRECTKGSASDQIFEKLKFSYDRLNDKKLQDCILYCALYPEDHQIDRNFLVELLIVEGVVEERKTRQSEIKQGQVMLNKLVNVCLLNDTTGSWGRKYVKMHDLVRDMALQITSGSPRFLVKAGLRLKSVSDEENWSDVAKVSFINNDIVDIPSSVEPPKCPNLSTLLLSNSHLKSISNNFFLHMKCLKVLDLSYNYGLQNLPESISDLVCLTALLLRSCESLQFVPSLAKLKDLRMLDLNKSGINEVPHGMKMLVKLRYLDFNTRHLKMIPARILCNLTNLQYLLLNGDHYKAPKVRGEELVNLRKLETFEGVLYDVRSFNTYVRSIEQQTLTSYVLQLGFNGTSTWRPVGKLVYLMNCDISESVAAGGEFPLLLPNDIEYLSLQRCYTGVSNLCKLASFKNVTKLRHCRIIDCREIEHVFSYSPYIFPLLRSLEYLELSGLLSFRGLFLRDRERRASSSPLPPGTFSSLKRLQLWCCNKVTEVFVNISFPPNLEELVLYDCSELREIISITSESDDEDQNEEGSVHHAMNIITLPNLRKVSVARLPKLESLPLVADSLQEIDLWDLPKLKRIPLLDRESRPSSLQRVSIHQDLWESLEWDHPNAKVQYLRQSRQ</sequence>
<evidence type="ECO:0000256" key="6">
    <source>
        <dbReference type="SAM" id="Coils"/>
    </source>
</evidence>
<dbReference type="InterPro" id="IPR042197">
    <property type="entry name" value="Apaf_helical"/>
</dbReference>
<evidence type="ECO:0000259" key="8">
    <source>
        <dbReference type="Pfam" id="PF23247"/>
    </source>
</evidence>
<dbReference type="Pfam" id="PF13855">
    <property type="entry name" value="LRR_8"/>
    <property type="match status" value="1"/>
</dbReference>
<proteinExistence type="inferred from homology"/>
<keyword evidence="3" id="KW-0547">Nucleotide-binding</keyword>
<keyword evidence="2" id="KW-0677">Repeat</keyword>
<dbReference type="InterPro" id="IPR057135">
    <property type="entry name" value="At4g27190-like_LRR"/>
</dbReference>
<feature type="domain" description="NB-ARC" evidence="7">
    <location>
        <begin position="149"/>
        <end position="316"/>
    </location>
</feature>
<evidence type="ECO:0000313" key="11">
    <source>
        <dbReference type="Proteomes" id="UP000237000"/>
    </source>
</evidence>
<reference evidence="11" key="1">
    <citation type="submission" date="2016-06" db="EMBL/GenBank/DDBJ databases">
        <title>Parallel loss of symbiosis genes in relatives of nitrogen-fixing non-legume Parasponia.</title>
        <authorList>
            <person name="Van Velzen R."/>
            <person name="Holmer R."/>
            <person name="Bu F."/>
            <person name="Rutten L."/>
            <person name="Van Zeijl A."/>
            <person name="Liu W."/>
            <person name="Santuari L."/>
            <person name="Cao Q."/>
            <person name="Sharma T."/>
            <person name="Shen D."/>
            <person name="Roswanjaya Y."/>
            <person name="Wardhani T."/>
            <person name="Kalhor M.S."/>
            <person name="Jansen J."/>
            <person name="Van den Hoogen J."/>
            <person name="Gungor B."/>
            <person name="Hartog M."/>
            <person name="Hontelez J."/>
            <person name="Verver J."/>
            <person name="Yang W.-C."/>
            <person name="Schijlen E."/>
            <person name="Repin R."/>
            <person name="Schilthuizen M."/>
            <person name="Schranz E."/>
            <person name="Heidstra R."/>
            <person name="Miyata K."/>
            <person name="Fedorova E."/>
            <person name="Kohlen W."/>
            <person name="Bisseling T."/>
            <person name="Smit S."/>
            <person name="Geurts R."/>
        </authorList>
    </citation>
    <scope>NUCLEOTIDE SEQUENCE [LARGE SCALE GENOMIC DNA]</scope>
    <source>
        <strain evidence="11">cv. RG33-2</strain>
    </source>
</reference>
<dbReference type="InterPro" id="IPR027417">
    <property type="entry name" value="P-loop_NTPase"/>
</dbReference>
<name>A0A2P5D5A4_TREOI</name>
<dbReference type="PROSITE" id="PS51450">
    <property type="entry name" value="LRR"/>
    <property type="match status" value="1"/>
</dbReference>
<dbReference type="GO" id="GO:0043531">
    <property type="term" value="F:ADP binding"/>
    <property type="evidence" value="ECO:0007669"/>
    <property type="project" value="InterPro"/>
</dbReference>
<dbReference type="GO" id="GO:0005524">
    <property type="term" value="F:ATP binding"/>
    <property type="evidence" value="ECO:0007669"/>
    <property type="project" value="UniProtKB-KW"/>
</dbReference>
<dbReference type="AlphaFoldDB" id="A0A2P5D5A4"/>
<dbReference type="Pfam" id="PF00931">
    <property type="entry name" value="NB-ARC"/>
    <property type="match status" value="1"/>
</dbReference>
<keyword evidence="6" id="KW-0175">Coiled coil</keyword>
<comment type="similarity">
    <text evidence="1">Belongs to the disease resistance NB-LRR family.</text>
</comment>
<protein>
    <submittedName>
        <fullName evidence="10">NB-ARC domain containing protein</fullName>
    </submittedName>
</protein>
<keyword evidence="4" id="KW-0611">Plant defense</keyword>
<dbReference type="InterPro" id="IPR050905">
    <property type="entry name" value="Plant_NBS-LRR"/>
</dbReference>
<dbReference type="InterPro" id="IPR001611">
    <property type="entry name" value="Leu-rich_rpt"/>
</dbReference>
<dbReference type="InterPro" id="IPR032675">
    <property type="entry name" value="LRR_dom_sf"/>
</dbReference>
<dbReference type="SUPFAM" id="SSF52058">
    <property type="entry name" value="L domain-like"/>
    <property type="match status" value="1"/>
</dbReference>
<dbReference type="OrthoDB" id="1750503at2759"/>
<dbReference type="Gene3D" id="3.80.10.10">
    <property type="entry name" value="Ribonuclease Inhibitor"/>
    <property type="match status" value="2"/>
</dbReference>
<accession>A0A2P5D5A4</accession>
<keyword evidence="5" id="KW-0067">ATP-binding</keyword>
<evidence type="ECO:0000256" key="2">
    <source>
        <dbReference type="ARBA" id="ARBA00022737"/>
    </source>
</evidence>
<dbReference type="EMBL" id="JXTC01000295">
    <property type="protein sequence ID" value="PON68483.1"/>
    <property type="molecule type" value="Genomic_DNA"/>
</dbReference>
<evidence type="ECO:0000256" key="4">
    <source>
        <dbReference type="ARBA" id="ARBA00022821"/>
    </source>
</evidence>
<dbReference type="FunFam" id="3.40.50.300:FF:001091">
    <property type="entry name" value="Probable disease resistance protein At1g61300"/>
    <property type="match status" value="1"/>
</dbReference>
<dbReference type="Pfam" id="PF23247">
    <property type="entry name" value="LRR_RPS2"/>
    <property type="match status" value="1"/>
</dbReference>
<evidence type="ECO:0000313" key="10">
    <source>
        <dbReference type="EMBL" id="PON68483.1"/>
    </source>
</evidence>
<dbReference type="PRINTS" id="PR00364">
    <property type="entry name" value="DISEASERSIST"/>
</dbReference>
<gene>
    <name evidence="10" type="ORF">TorRG33x02_262150</name>
</gene>
<dbReference type="Proteomes" id="UP000237000">
    <property type="component" value="Unassembled WGS sequence"/>
</dbReference>
<dbReference type="Gene3D" id="3.40.50.300">
    <property type="entry name" value="P-loop containing nucleotide triphosphate hydrolases"/>
    <property type="match status" value="1"/>
</dbReference>
<dbReference type="Gene3D" id="1.10.8.430">
    <property type="entry name" value="Helical domain of apoptotic protease-activating factors"/>
    <property type="match status" value="1"/>
</dbReference>
<dbReference type="InParanoid" id="A0A2P5D5A4"/>
<evidence type="ECO:0000259" key="9">
    <source>
        <dbReference type="Pfam" id="PF23559"/>
    </source>
</evidence>
<dbReference type="InterPro" id="IPR002182">
    <property type="entry name" value="NB-ARC"/>
</dbReference>
<keyword evidence="11" id="KW-1185">Reference proteome</keyword>
<dbReference type="PANTHER" id="PTHR33463">
    <property type="entry name" value="NB-ARC DOMAIN-CONTAINING PROTEIN-RELATED"/>
    <property type="match status" value="1"/>
</dbReference>
<dbReference type="SUPFAM" id="SSF52540">
    <property type="entry name" value="P-loop containing nucleoside triphosphate hydrolases"/>
    <property type="match status" value="1"/>
</dbReference>
<dbReference type="GO" id="GO:0006952">
    <property type="term" value="P:defense response"/>
    <property type="evidence" value="ECO:0007669"/>
    <property type="project" value="UniProtKB-KW"/>
</dbReference>
<feature type="coiled-coil region" evidence="6">
    <location>
        <begin position="26"/>
        <end position="53"/>
    </location>
</feature>
<dbReference type="PANTHER" id="PTHR33463:SF187">
    <property type="entry name" value="AND NB-ARC DOMAIN DISEASE RESISTANCE PROTEIN, PUTATIVE-RELATED"/>
    <property type="match status" value="1"/>
</dbReference>
<dbReference type="InterPro" id="IPR058922">
    <property type="entry name" value="WHD_DRP"/>
</dbReference>
<dbReference type="Pfam" id="PF23559">
    <property type="entry name" value="WHD_DRP"/>
    <property type="match status" value="1"/>
</dbReference>